<reference evidence="1 2" key="1">
    <citation type="submission" date="2024-03" db="EMBL/GenBank/DDBJ databases">
        <title>Human intestinal bacterial collection.</title>
        <authorList>
            <person name="Pauvert C."/>
            <person name="Hitch T.C.A."/>
            <person name="Clavel T."/>
        </authorList>
    </citation>
    <scope>NUCLEOTIDE SEQUENCE [LARGE SCALE GENOMIC DNA]</scope>
    <source>
        <strain evidence="1 2">CLA-SR-H028</strain>
    </source>
</reference>
<dbReference type="Proteomes" id="UP001457898">
    <property type="component" value="Unassembled WGS sequence"/>
</dbReference>
<keyword evidence="2" id="KW-1185">Reference proteome</keyword>
<evidence type="ECO:0000313" key="1">
    <source>
        <dbReference type="EMBL" id="MEQ2431606.1"/>
    </source>
</evidence>
<sequence length="316" mass="37247">MEIDIREQNIKDISPDLLKILLSDKTTKKFIRWGSDNYISYGAEYHTDQEMVPDLITGSFSCVIQPRILKTEGEKIKRTRDKAEVFTPSWVCNEQNNLIDATWFGYQDVFNHAEDKTWCSKKEPVKFPKNKVWKDYIDARRMEVACGEAPYLVSRYDTVSGQEIPISERIGLLDRKLRIVNENAENDDEWYEWTIRAFQSCYGYDFQGDNVLLARENLLYTFIEYYQERMKKDPSLLQIKKVANIVAWNIWQMNGITMTAPFSLAETVYKQISIFDLLEIENTEEKPEPELDEIPCRIFDWRSNKSIEFRSMVKGE</sequence>
<protein>
    <submittedName>
        <fullName evidence="1">Restriction endonuclease subunit M</fullName>
    </submittedName>
</protein>
<accession>A0ABV1DMI7</accession>
<keyword evidence="1" id="KW-0255">Endonuclease</keyword>
<proteinExistence type="predicted"/>
<evidence type="ECO:0000313" key="2">
    <source>
        <dbReference type="Proteomes" id="UP001457898"/>
    </source>
</evidence>
<dbReference type="GO" id="GO:0004519">
    <property type="term" value="F:endonuclease activity"/>
    <property type="evidence" value="ECO:0007669"/>
    <property type="project" value="UniProtKB-KW"/>
</dbReference>
<dbReference type="RefSeq" id="WP_199688316.1">
    <property type="nucleotide sequence ID" value="NZ_JBBMFP010000009.1"/>
</dbReference>
<keyword evidence="1" id="KW-0378">Hydrolase</keyword>
<name>A0ABV1DMI7_9FIRM</name>
<organism evidence="1 2">
    <name type="scientific">Blautia caccae</name>
    <dbReference type="NCBI Taxonomy" id="3133175"/>
    <lineage>
        <taxon>Bacteria</taxon>
        <taxon>Bacillati</taxon>
        <taxon>Bacillota</taxon>
        <taxon>Clostridia</taxon>
        <taxon>Lachnospirales</taxon>
        <taxon>Lachnospiraceae</taxon>
        <taxon>Blautia</taxon>
    </lineage>
</organism>
<gene>
    <name evidence="1" type="ORF">WMO65_11380</name>
</gene>
<dbReference type="EMBL" id="JBBMFP010000009">
    <property type="protein sequence ID" value="MEQ2431606.1"/>
    <property type="molecule type" value="Genomic_DNA"/>
</dbReference>
<keyword evidence="1" id="KW-0540">Nuclease</keyword>
<comment type="caution">
    <text evidence="1">The sequence shown here is derived from an EMBL/GenBank/DDBJ whole genome shotgun (WGS) entry which is preliminary data.</text>
</comment>